<evidence type="ECO:0000259" key="10">
    <source>
        <dbReference type="Pfam" id="PF04262"/>
    </source>
</evidence>
<comment type="pathway">
    <text evidence="1 8 9">Sulfur metabolism; glutathione biosynthesis; glutathione from L-cysteine and L-glutamate: step 1/2.</text>
</comment>
<protein>
    <recommendedName>
        <fullName evidence="8">Glutamate--cysteine ligase</fullName>
        <ecNumber evidence="8">6.3.2.2</ecNumber>
    </recommendedName>
    <alternativeName>
        <fullName evidence="8">Gamma-ECS</fullName>
        <shortName evidence="8">GCS</shortName>
    </alternativeName>
    <alternativeName>
        <fullName evidence="8">Gamma-glutamylcysteine synthetase</fullName>
    </alternativeName>
</protein>
<keyword evidence="12" id="KW-1185">Reference proteome</keyword>
<dbReference type="Gene3D" id="3.30.590.20">
    <property type="match status" value="1"/>
</dbReference>
<evidence type="ECO:0000256" key="9">
    <source>
        <dbReference type="RuleBase" id="RU004391"/>
    </source>
</evidence>
<dbReference type="SUPFAM" id="SSF55931">
    <property type="entry name" value="Glutamine synthetase/guanido kinase"/>
    <property type="match status" value="1"/>
</dbReference>
<evidence type="ECO:0000256" key="6">
    <source>
        <dbReference type="ARBA" id="ARBA00022840"/>
    </source>
</evidence>
<evidence type="ECO:0000256" key="2">
    <source>
        <dbReference type="ARBA" id="ARBA00008772"/>
    </source>
</evidence>
<gene>
    <name evidence="8" type="primary">gshA</name>
    <name evidence="11" type="ORF">MARGE09_P3314</name>
</gene>
<evidence type="ECO:0000256" key="5">
    <source>
        <dbReference type="ARBA" id="ARBA00022741"/>
    </source>
</evidence>
<evidence type="ECO:0000256" key="3">
    <source>
        <dbReference type="ARBA" id="ARBA00022598"/>
    </source>
</evidence>
<dbReference type="InterPro" id="IPR006334">
    <property type="entry name" value="Glut_cys_ligase"/>
</dbReference>
<evidence type="ECO:0000256" key="7">
    <source>
        <dbReference type="ARBA" id="ARBA00048819"/>
    </source>
</evidence>
<dbReference type="EC" id="6.3.2.2" evidence="8"/>
<reference evidence="11 12" key="1">
    <citation type="journal article" date="2022" name="IScience">
        <title>An ultrasensitive nanofiber-based assay for enzymatic hydrolysis and deep-sea microbial degradation of cellulose.</title>
        <authorList>
            <person name="Tsudome M."/>
            <person name="Tachioka M."/>
            <person name="Miyazaki M."/>
            <person name="Uchimura K."/>
            <person name="Tsuda M."/>
            <person name="Takaki Y."/>
            <person name="Deguchi S."/>
        </authorList>
    </citation>
    <scope>NUCLEOTIDE SEQUENCE [LARGE SCALE GENOMIC DNA]</scope>
    <source>
        <strain evidence="11 12">GE09</strain>
    </source>
</reference>
<dbReference type="GO" id="GO:0046872">
    <property type="term" value="F:metal ion binding"/>
    <property type="evidence" value="ECO:0007669"/>
    <property type="project" value="TreeGrafter"/>
</dbReference>
<dbReference type="GO" id="GO:0004357">
    <property type="term" value="F:glutamate-cysteine ligase activity"/>
    <property type="evidence" value="ECO:0007669"/>
    <property type="project" value="UniProtKB-UniRule"/>
</dbReference>
<accession>A0AAN1WK51</accession>
<sequence length="535" mass="59843">MSTLTLGPLAKHTLNTLAEKPNHPLICGLLRGVEKEGLRVTNAGKLSQAAHPKRLGSALTHPHITTDFSEALLEFITPPTHISQHTLEELCNLHNYSYDNIDDELIWPLSMPCALPSDDDIPVAQYGSSNRATMKTIYREGLGLRYGRTMQTVAGLHYNFSLPRAFWAHLHKEEQSTQSLDTYITEKYFHLIRNFRRYYWLLIYLFGASPTVDASFVAGRNHNLQNMGKNTLGLPYATSLRMGDLGYQSSAQSSLFVCYNTLASYTSTLSSAIHTPYQNYANIESNGKRQLNQSLLQIENEFYSPIRPKRTAHAGETALTALCKRGVEYLEVRCLDLDPFSSVGIADSSIRFLDTFLVYCLLLPSPKCDAKEFENTATNQSTVVTQGRKPNIELINTDKQAIKLSDWGVAILEGMQPIADMLNAASSDGNAHTAAIETAKNKLRHPEKTPSGQVMEAIGNGASHIEFGLAQAESHKAAFNRKPLDNALYKRYSDMSEESLQLQYTEEAGSQKPFDQYLKDYYQQYQDCCKELEPA</sequence>
<evidence type="ECO:0000256" key="8">
    <source>
        <dbReference type="HAMAP-Rule" id="MF_00578"/>
    </source>
</evidence>
<dbReference type="InterPro" id="IPR014746">
    <property type="entry name" value="Gln_synth/guanido_kin_cat_dom"/>
</dbReference>
<dbReference type="PANTHER" id="PTHR38761">
    <property type="entry name" value="GLUTAMATE--CYSTEINE LIGASE"/>
    <property type="match status" value="1"/>
</dbReference>
<evidence type="ECO:0000256" key="4">
    <source>
        <dbReference type="ARBA" id="ARBA00022684"/>
    </source>
</evidence>
<dbReference type="RefSeq" id="WP_236984053.1">
    <property type="nucleotide sequence ID" value="NZ_AP023086.1"/>
</dbReference>
<proteinExistence type="inferred from homology"/>
<comment type="similarity">
    <text evidence="2 8">Belongs to the glutamate--cysteine ligase type 1 family. Type 1 subfamily.</text>
</comment>
<dbReference type="InterPro" id="IPR007370">
    <property type="entry name" value="Glu_cys_ligase"/>
</dbReference>
<dbReference type="EMBL" id="AP023086">
    <property type="protein sequence ID" value="BCD99113.1"/>
    <property type="molecule type" value="Genomic_DNA"/>
</dbReference>
<dbReference type="PANTHER" id="PTHR38761:SF1">
    <property type="entry name" value="GLUTAMATE--CYSTEINE LIGASE"/>
    <property type="match status" value="1"/>
</dbReference>
<dbReference type="KEGG" id="marq:MARGE09_P3314"/>
<dbReference type="NCBIfam" id="TIGR01434">
    <property type="entry name" value="glu_cys_ligase"/>
    <property type="match status" value="1"/>
</dbReference>
<dbReference type="Pfam" id="PF04262">
    <property type="entry name" value="Glu_cys_ligase"/>
    <property type="match status" value="1"/>
</dbReference>
<comment type="catalytic activity">
    <reaction evidence="7 8 9">
        <text>L-cysteine + L-glutamate + ATP = gamma-L-glutamyl-L-cysteine + ADP + phosphate + H(+)</text>
        <dbReference type="Rhea" id="RHEA:13285"/>
        <dbReference type="ChEBI" id="CHEBI:15378"/>
        <dbReference type="ChEBI" id="CHEBI:29985"/>
        <dbReference type="ChEBI" id="CHEBI:30616"/>
        <dbReference type="ChEBI" id="CHEBI:35235"/>
        <dbReference type="ChEBI" id="CHEBI:43474"/>
        <dbReference type="ChEBI" id="CHEBI:58173"/>
        <dbReference type="ChEBI" id="CHEBI:456216"/>
        <dbReference type="EC" id="6.3.2.2"/>
    </reaction>
</comment>
<evidence type="ECO:0000313" key="11">
    <source>
        <dbReference type="EMBL" id="BCD99113.1"/>
    </source>
</evidence>
<dbReference type="HAMAP" id="MF_00578">
    <property type="entry name" value="Glu_cys_ligase"/>
    <property type="match status" value="1"/>
</dbReference>
<organism evidence="11 12">
    <name type="scientific">Marinagarivorans cellulosilyticus</name>
    <dbReference type="NCBI Taxonomy" id="2721545"/>
    <lineage>
        <taxon>Bacteria</taxon>
        <taxon>Pseudomonadati</taxon>
        <taxon>Pseudomonadota</taxon>
        <taxon>Gammaproteobacteria</taxon>
        <taxon>Cellvibrionales</taxon>
        <taxon>Cellvibrionaceae</taxon>
        <taxon>Marinagarivorans</taxon>
    </lineage>
</organism>
<dbReference type="GO" id="GO:0005524">
    <property type="term" value="F:ATP binding"/>
    <property type="evidence" value="ECO:0007669"/>
    <property type="project" value="UniProtKB-KW"/>
</dbReference>
<name>A0AAN1WK51_9GAMM</name>
<evidence type="ECO:0000313" key="12">
    <source>
        <dbReference type="Proteomes" id="UP001320119"/>
    </source>
</evidence>
<dbReference type="GO" id="GO:0006750">
    <property type="term" value="P:glutathione biosynthetic process"/>
    <property type="evidence" value="ECO:0007669"/>
    <property type="project" value="UniProtKB-UniRule"/>
</dbReference>
<keyword evidence="3 8" id="KW-0436">Ligase</keyword>
<dbReference type="AlphaFoldDB" id="A0AAN1WK51"/>
<keyword evidence="4 8" id="KW-0317">Glutathione biosynthesis</keyword>
<evidence type="ECO:0000256" key="1">
    <source>
        <dbReference type="ARBA" id="ARBA00005006"/>
    </source>
</evidence>
<keyword evidence="5 8" id="KW-0547">Nucleotide-binding</keyword>
<feature type="domain" description="Glutamate--cysteine ligase" evidence="10">
    <location>
        <begin position="14"/>
        <end position="383"/>
    </location>
</feature>
<keyword evidence="6 8" id="KW-0067">ATP-binding</keyword>
<dbReference type="GO" id="GO:0005829">
    <property type="term" value="C:cytosol"/>
    <property type="evidence" value="ECO:0007669"/>
    <property type="project" value="TreeGrafter"/>
</dbReference>
<dbReference type="Proteomes" id="UP001320119">
    <property type="component" value="Chromosome"/>
</dbReference>